<comment type="caution">
    <text evidence="10">The sequence shown here is derived from an EMBL/GenBank/DDBJ whole genome shotgun (WGS) entry which is preliminary data.</text>
</comment>
<sequence length="344" mass="38739">MTLYRKYRPQKIEELDLIDIRDRLSKVLSSGRVPHAFLFAGPKGTGKTSAARIIAKILNCEKRNKEIEPCNKCESCVSITDGRNMDVMEIDAASNRGIEEIRDLREKIRLAPTSSRFKVYIIDEVHMLTTEAFNALLKTLEEPPAHAIFILATTEADKLLPTIISRCSRFDFKKASTPEIMHSLKRVSKGEKISIDEAVLEKIASVSDGSFRDATKILEQAISEDALTAEKINTILGEVNAEGVDNFLNFIFQRKAKESLEYLEEINNKGMNMRTFTASLLRRLHDILLEKHGLGDGRGKFEIANVNDINNSIKLFSRVYAEYKTAAIPELPMEIAVVEWCESG</sequence>
<comment type="catalytic activity">
    <reaction evidence="7 8">
        <text>DNA(n) + a 2'-deoxyribonucleoside 5'-triphosphate = DNA(n+1) + diphosphate</text>
        <dbReference type="Rhea" id="RHEA:22508"/>
        <dbReference type="Rhea" id="RHEA-COMP:17339"/>
        <dbReference type="Rhea" id="RHEA-COMP:17340"/>
        <dbReference type="ChEBI" id="CHEBI:33019"/>
        <dbReference type="ChEBI" id="CHEBI:61560"/>
        <dbReference type="ChEBI" id="CHEBI:173112"/>
        <dbReference type="EC" id="2.7.7.7"/>
    </reaction>
</comment>
<dbReference type="GO" id="GO:0006261">
    <property type="term" value="P:DNA-templated DNA replication"/>
    <property type="evidence" value="ECO:0007669"/>
    <property type="project" value="TreeGrafter"/>
</dbReference>
<comment type="subunit">
    <text evidence="8">DNA polymerase III contains a core (composed of alpha, epsilon and theta chains) that associates with a tau subunit. This core dimerizes to form the POLIII' complex. PolIII' associates with the gamma complex (composed of gamma, delta, delta', psi and chi chains) and with the beta chain to form the complete DNA polymerase III complex.</text>
</comment>
<keyword evidence="4" id="KW-0862">Zinc</keyword>
<dbReference type="GO" id="GO:0005524">
    <property type="term" value="F:ATP binding"/>
    <property type="evidence" value="ECO:0007669"/>
    <property type="project" value="UniProtKB-KW"/>
</dbReference>
<keyword evidence="8" id="KW-0808">Transferase</keyword>
<name>A0A1F5ZQI2_9BACT</name>
<evidence type="ECO:0000256" key="5">
    <source>
        <dbReference type="ARBA" id="ARBA00022840"/>
    </source>
</evidence>
<comment type="function">
    <text evidence="8">DNA polymerase III is a complex, multichain enzyme responsible for most of the replicative synthesis in bacteria. This DNA polymerase also exhibits 3' to 5' exonuclease activity.</text>
</comment>
<dbReference type="EC" id="2.7.7.7" evidence="8"/>
<evidence type="ECO:0000256" key="2">
    <source>
        <dbReference type="ARBA" id="ARBA00022723"/>
    </source>
</evidence>
<organism evidence="10 11">
    <name type="scientific">Candidatus Gottesmanbacteria bacterium RIFCSPHIGHO2_01_FULL_39_10</name>
    <dbReference type="NCBI Taxonomy" id="1798375"/>
    <lineage>
        <taxon>Bacteria</taxon>
        <taxon>Candidatus Gottesmaniibacteriota</taxon>
    </lineage>
</organism>
<feature type="domain" description="AAA+ ATPase" evidence="9">
    <location>
        <begin position="33"/>
        <end position="176"/>
    </location>
</feature>
<evidence type="ECO:0000256" key="4">
    <source>
        <dbReference type="ARBA" id="ARBA00022833"/>
    </source>
</evidence>
<dbReference type="FunFam" id="3.40.50.300:FF:000014">
    <property type="entry name" value="DNA polymerase III subunit gamma/tau"/>
    <property type="match status" value="1"/>
</dbReference>
<evidence type="ECO:0000256" key="3">
    <source>
        <dbReference type="ARBA" id="ARBA00022741"/>
    </source>
</evidence>
<dbReference type="GO" id="GO:0046872">
    <property type="term" value="F:metal ion binding"/>
    <property type="evidence" value="ECO:0007669"/>
    <property type="project" value="UniProtKB-KW"/>
</dbReference>
<dbReference type="InterPro" id="IPR012763">
    <property type="entry name" value="DNA_pol_III_sug/sutau_N"/>
</dbReference>
<proteinExistence type="inferred from homology"/>
<protein>
    <recommendedName>
        <fullName evidence="8">DNA polymerase III subunit gamma/tau</fullName>
        <ecNumber evidence="8">2.7.7.7</ecNumber>
    </recommendedName>
</protein>
<accession>A0A1F5ZQI2</accession>
<keyword evidence="6 8" id="KW-0239">DNA-directed DNA polymerase</keyword>
<dbReference type="CDD" id="cd00009">
    <property type="entry name" value="AAA"/>
    <property type="match status" value="1"/>
</dbReference>
<dbReference type="InterPro" id="IPR045085">
    <property type="entry name" value="HLD_clamp_pol_III_gamma_tau"/>
</dbReference>
<dbReference type="Pfam" id="PF22608">
    <property type="entry name" value="DNAX_ATPase_lid"/>
    <property type="match status" value="1"/>
</dbReference>
<dbReference type="AlphaFoldDB" id="A0A1F5ZQI2"/>
<evidence type="ECO:0000256" key="6">
    <source>
        <dbReference type="ARBA" id="ARBA00022932"/>
    </source>
</evidence>
<keyword evidence="5 8" id="KW-0067">ATP-binding</keyword>
<dbReference type="InterPro" id="IPR050238">
    <property type="entry name" value="DNA_Rep/Repair_Clamp_Loader"/>
</dbReference>
<dbReference type="PANTHER" id="PTHR11669">
    <property type="entry name" value="REPLICATION FACTOR C / DNA POLYMERASE III GAMMA-TAU SUBUNIT"/>
    <property type="match status" value="1"/>
</dbReference>
<dbReference type="Gene3D" id="3.40.50.300">
    <property type="entry name" value="P-loop containing nucleotide triphosphate hydrolases"/>
    <property type="match status" value="1"/>
</dbReference>
<dbReference type="Pfam" id="PF13177">
    <property type="entry name" value="DNA_pol3_delta2"/>
    <property type="match status" value="1"/>
</dbReference>
<evidence type="ECO:0000313" key="11">
    <source>
        <dbReference type="Proteomes" id="UP000177383"/>
    </source>
</evidence>
<gene>
    <name evidence="8" type="primary">dnaX</name>
    <name evidence="10" type="ORF">A2773_02295</name>
</gene>
<dbReference type="InterPro" id="IPR003593">
    <property type="entry name" value="AAA+_ATPase"/>
</dbReference>
<reference evidence="10 11" key="1">
    <citation type="journal article" date="2016" name="Nat. Commun.">
        <title>Thousands of microbial genomes shed light on interconnected biogeochemical processes in an aquifer system.</title>
        <authorList>
            <person name="Anantharaman K."/>
            <person name="Brown C.T."/>
            <person name="Hug L.A."/>
            <person name="Sharon I."/>
            <person name="Castelle C.J."/>
            <person name="Probst A.J."/>
            <person name="Thomas B.C."/>
            <person name="Singh A."/>
            <person name="Wilkins M.J."/>
            <person name="Karaoz U."/>
            <person name="Brodie E.L."/>
            <person name="Williams K.H."/>
            <person name="Hubbard S.S."/>
            <person name="Banfield J.F."/>
        </authorList>
    </citation>
    <scope>NUCLEOTIDE SEQUENCE [LARGE SCALE GENOMIC DNA]</scope>
</reference>
<dbReference type="InterPro" id="IPR001270">
    <property type="entry name" value="ClpA/B"/>
</dbReference>
<dbReference type="SUPFAM" id="SSF52540">
    <property type="entry name" value="P-loop containing nucleoside triphosphate hydrolases"/>
    <property type="match status" value="1"/>
</dbReference>
<keyword evidence="2" id="KW-0479">Metal-binding</keyword>
<evidence type="ECO:0000259" key="9">
    <source>
        <dbReference type="SMART" id="SM00382"/>
    </source>
</evidence>
<dbReference type="Proteomes" id="UP000177383">
    <property type="component" value="Unassembled WGS sequence"/>
</dbReference>
<dbReference type="GO" id="GO:0009360">
    <property type="term" value="C:DNA polymerase III complex"/>
    <property type="evidence" value="ECO:0007669"/>
    <property type="project" value="InterPro"/>
</dbReference>
<dbReference type="SMART" id="SM00382">
    <property type="entry name" value="AAA"/>
    <property type="match status" value="1"/>
</dbReference>
<comment type="similarity">
    <text evidence="1 8">Belongs to the DnaX/STICHEL family.</text>
</comment>
<evidence type="ECO:0000256" key="1">
    <source>
        <dbReference type="ARBA" id="ARBA00006360"/>
    </source>
</evidence>
<dbReference type="InterPro" id="IPR027417">
    <property type="entry name" value="P-loop_NTPase"/>
</dbReference>
<keyword evidence="8" id="KW-0548">Nucleotidyltransferase</keyword>
<evidence type="ECO:0000256" key="8">
    <source>
        <dbReference type="RuleBase" id="RU364063"/>
    </source>
</evidence>
<evidence type="ECO:0000256" key="7">
    <source>
        <dbReference type="ARBA" id="ARBA00049244"/>
    </source>
</evidence>
<evidence type="ECO:0000313" key="10">
    <source>
        <dbReference type="EMBL" id="OGG14595.1"/>
    </source>
</evidence>
<dbReference type="NCBIfam" id="TIGR02397">
    <property type="entry name" value="dnaX_nterm"/>
    <property type="match status" value="1"/>
</dbReference>
<dbReference type="PANTHER" id="PTHR11669:SF0">
    <property type="entry name" value="PROTEIN STICHEL-LIKE 2"/>
    <property type="match status" value="1"/>
</dbReference>
<dbReference type="Gene3D" id="1.10.8.60">
    <property type="match status" value="1"/>
</dbReference>
<dbReference type="EMBL" id="MFJE01000013">
    <property type="protein sequence ID" value="OGG14595.1"/>
    <property type="molecule type" value="Genomic_DNA"/>
</dbReference>
<dbReference type="STRING" id="1798375.A2773_02295"/>
<keyword evidence="8" id="KW-0235">DNA replication</keyword>
<dbReference type="GO" id="GO:0003887">
    <property type="term" value="F:DNA-directed DNA polymerase activity"/>
    <property type="evidence" value="ECO:0007669"/>
    <property type="project" value="UniProtKB-KW"/>
</dbReference>
<keyword evidence="3 8" id="KW-0547">Nucleotide-binding</keyword>
<dbReference type="PRINTS" id="PR00300">
    <property type="entry name" value="CLPPROTEASEA"/>
</dbReference>